<evidence type="ECO:0000256" key="7">
    <source>
        <dbReference type="ARBA" id="ARBA00023136"/>
    </source>
</evidence>
<evidence type="ECO:0000256" key="5">
    <source>
        <dbReference type="ARBA" id="ARBA00022692"/>
    </source>
</evidence>
<dbReference type="PANTHER" id="PTHR47715:SF1">
    <property type="entry name" value="TRYPTOPHAN_TYROSINE PERMEASE"/>
    <property type="match status" value="1"/>
</dbReference>
<reference evidence="10" key="1">
    <citation type="journal article" date="2023" name="GigaByte">
        <title>Genome assembly of the bearded iris, Iris pallida Lam.</title>
        <authorList>
            <person name="Bruccoleri R.E."/>
            <person name="Oakeley E.J."/>
            <person name="Faust A.M.E."/>
            <person name="Altorfer M."/>
            <person name="Dessus-Babus S."/>
            <person name="Burckhardt D."/>
            <person name="Oertli M."/>
            <person name="Naumann U."/>
            <person name="Petersen F."/>
            <person name="Wong J."/>
        </authorList>
    </citation>
    <scope>NUCLEOTIDE SEQUENCE</scope>
    <source>
        <strain evidence="10">GSM-AAB239-AS_SAM_17_03QT</strain>
    </source>
</reference>
<keyword evidence="4" id="KW-0997">Cell inner membrane</keyword>
<protein>
    <recommendedName>
        <fullName evidence="12">Tyrosine-specific transport protein</fullName>
    </recommendedName>
</protein>
<evidence type="ECO:0000256" key="2">
    <source>
        <dbReference type="ARBA" id="ARBA00022448"/>
    </source>
</evidence>
<dbReference type="PANTHER" id="PTHR47715">
    <property type="entry name" value="TRYPTOPHAN/TYROSINE PERMEASE"/>
    <property type="match status" value="1"/>
</dbReference>
<feature type="transmembrane region" description="Helical" evidence="9">
    <location>
        <begin position="74"/>
        <end position="93"/>
    </location>
</feature>
<reference evidence="10" key="2">
    <citation type="submission" date="2023-04" db="EMBL/GenBank/DDBJ databases">
        <authorList>
            <person name="Bruccoleri R.E."/>
            <person name="Oakeley E.J."/>
            <person name="Faust A.-M."/>
            <person name="Dessus-Babus S."/>
            <person name="Altorfer M."/>
            <person name="Burckhardt D."/>
            <person name="Oertli M."/>
            <person name="Naumann U."/>
            <person name="Petersen F."/>
            <person name="Wong J."/>
        </authorList>
    </citation>
    <scope>NUCLEOTIDE SEQUENCE</scope>
    <source>
        <strain evidence="10">GSM-AAB239-AS_SAM_17_03QT</strain>
        <tissue evidence="10">Leaf</tissue>
    </source>
</reference>
<name>A0AAX6HE03_IRIPA</name>
<evidence type="ECO:0000313" key="10">
    <source>
        <dbReference type="EMBL" id="KAJ6839236.1"/>
    </source>
</evidence>
<feature type="transmembrane region" description="Helical" evidence="9">
    <location>
        <begin position="105"/>
        <end position="124"/>
    </location>
</feature>
<feature type="transmembrane region" description="Helical" evidence="9">
    <location>
        <begin position="291"/>
        <end position="314"/>
    </location>
</feature>
<accession>A0AAX6HE03</accession>
<comment type="caution">
    <text evidence="10">The sequence shown here is derived from an EMBL/GenBank/DDBJ whole genome shotgun (WGS) entry which is preliminary data.</text>
</comment>
<dbReference type="Gene3D" id="1.20.1740.10">
    <property type="entry name" value="Amino acid/polyamine transporter I"/>
    <property type="match status" value="1"/>
</dbReference>
<feature type="transmembrane region" description="Helical" evidence="9">
    <location>
        <begin position="155"/>
        <end position="178"/>
    </location>
</feature>
<feature type="compositionally biased region" description="Polar residues" evidence="8">
    <location>
        <begin position="54"/>
        <end position="70"/>
    </location>
</feature>
<dbReference type="GO" id="GO:0003333">
    <property type="term" value="P:amino acid transmembrane transport"/>
    <property type="evidence" value="ECO:0007669"/>
    <property type="project" value="InterPro"/>
</dbReference>
<evidence type="ECO:0000256" key="3">
    <source>
        <dbReference type="ARBA" id="ARBA00022475"/>
    </source>
</evidence>
<comment type="subcellular location">
    <subcellularLocation>
        <location evidence="1">Cell inner membrane</location>
        <topology evidence="1">Multi-pass membrane protein</topology>
    </subcellularLocation>
</comment>
<dbReference type="InterPro" id="IPR018227">
    <property type="entry name" value="Amino_acid_transport_2"/>
</dbReference>
<evidence type="ECO:0000313" key="11">
    <source>
        <dbReference type="Proteomes" id="UP001140949"/>
    </source>
</evidence>
<feature type="transmembrane region" description="Helical" evidence="9">
    <location>
        <begin position="190"/>
        <end position="209"/>
    </location>
</feature>
<keyword evidence="6 9" id="KW-1133">Transmembrane helix</keyword>
<evidence type="ECO:0000256" key="4">
    <source>
        <dbReference type="ARBA" id="ARBA00022519"/>
    </source>
</evidence>
<feature type="transmembrane region" description="Helical" evidence="9">
    <location>
        <begin position="218"/>
        <end position="238"/>
    </location>
</feature>
<dbReference type="Proteomes" id="UP001140949">
    <property type="component" value="Unassembled WGS sequence"/>
</dbReference>
<feature type="transmembrane region" description="Helical" evidence="9">
    <location>
        <begin position="334"/>
        <end position="356"/>
    </location>
</feature>
<feature type="transmembrane region" description="Helical" evidence="9">
    <location>
        <begin position="423"/>
        <end position="443"/>
    </location>
</feature>
<evidence type="ECO:0000256" key="8">
    <source>
        <dbReference type="SAM" id="MobiDB-lite"/>
    </source>
</evidence>
<keyword evidence="11" id="KW-1185">Reference proteome</keyword>
<dbReference type="Pfam" id="PF03222">
    <property type="entry name" value="Trp_Tyr_perm"/>
    <property type="match status" value="2"/>
</dbReference>
<evidence type="ECO:0000256" key="9">
    <source>
        <dbReference type="SAM" id="Phobius"/>
    </source>
</evidence>
<keyword evidence="2" id="KW-0813">Transport</keyword>
<feature type="transmembrane region" description="Helical" evidence="9">
    <location>
        <begin position="459"/>
        <end position="480"/>
    </location>
</feature>
<feature type="transmembrane region" description="Helical" evidence="9">
    <location>
        <begin position="258"/>
        <end position="279"/>
    </location>
</feature>
<gene>
    <name evidence="10" type="ORF">M6B38_316840</name>
</gene>
<keyword evidence="5 9" id="KW-0812">Transmembrane</keyword>
<evidence type="ECO:0000256" key="1">
    <source>
        <dbReference type="ARBA" id="ARBA00004429"/>
    </source>
</evidence>
<keyword evidence="7 9" id="KW-0472">Membrane</keyword>
<organism evidence="10 11">
    <name type="scientific">Iris pallida</name>
    <name type="common">Sweet iris</name>
    <dbReference type="NCBI Taxonomy" id="29817"/>
    <lineage>
        <taxon>Eukaryota</taxon>
        <taxon>Viridiplantae</taxon>
        <taxon>Streptophyta</taxon>
        <taxon>Embryophyta</taxon>
        <taxon>Tracheophyta</taxon>
        <taxon>Spermatophyta</taxon>
        <taxon>Magnoliopsida</taxon>
        <taxon>Liliopsida</taxon>
        <taxon>Asparagales</taxon>
        <taxon>Iridaceae</taxon>
        <taxon>Iridoideae</taxon>
        <taxon>Irideae</taxon>
        <taxon>Iris</taxon>
    </lineage>
</organism>
<keyword evidence="3" id="KW-1003">Cell membrane</keyword>
<feature type="transmembrane region" description="Helical" evidence="9">
    <location>
        <begin position="395"/>
        <end position="417"/>
    </location>
</feature>
<dbReference type="GO" id="GO:0005886">
    <property type="term" value="C:plasma membrane"/>
    <property type="evidence" value="ECO:0007669"/>
    <property type="project" value="UniProtKB-SubCell"/>
</dbReference>
<sequence>MLHLHHNPKPRFPYPSLHERTQKAPTILKSVPISLSVPYPSLHAPIRRRPITKRLQSAPNSQPIDSSTNPNRNFWGAVSLIVGTAVGPGMLGLPSATIRAGPLPSTLAILLSWIYVVSSILLIAELSFAAMSENNADEVSFTSLAADAFGPRSGALVAVVYACLSFALLVACVSGIGSLAVQQFPSANPVLAHALVPGFVGVVIAFFPFEAIDATNRILCSLMLFSIAALVTIGLSLGRSSLLGSLSSASWSFRSIMPAVPVTVLTLGFHVITPFVCRIAGDSPHDARRAILFGGAVPLAMVLSWNAVVLGLAGSGRAGFKDPIELLLSVNSSALPAVQGFAFAALATSLIGYAVSFPKQLVDTVKLIGETLDDGKKMEEDSSSKEGDKSSRNGVLVITWLVLVIPIFVASFFQAAFSRALDFAGVYANCFLFGALPPMMAWIHRSKRGRRPTSSSEDLLPGGSMFLAILFAIAVVLGIWH</sequence>
<dbReference type="AlphaFoldDB" id="A0AAX6HE03"/>
<feature type="region of interest" description="Disordered" evidence="8">
    <location>
        <begin position="50"/>
        <end position="70"/>
    </location>
</feature>
<evidence type="ECO:0000256" key="6">
    <source>
        <dbReference type="ARBA" id="ARBA00022989"/>
    </source>
</evidence>
<dbReference type="EMBL" id="JANAVB010010194">
    <property type="protein sequence ID" value="KAJ6839236.1"/>
    <property type="molecule type" value="Genomic_DNA"/>
</dbReference>
<evidence type="ECO:0008006" key="12">
    <source>
        <dbReference type="Google" id="ProtNLM"/>
    </source>
</evidence>
<proteinExistence type="predicted"/>